<sequence>MTTRLRVLGPVELTGADGEAVPLGGRRQERLAALLCAAAGRIMPSDRLVRLLWPDEGPRDPAAALHSQVWRLRRTLAAAGLGLERRGPGYVLLAEPADLDASAFEALVTGHRVEDCEPAAVRDLLAAGLALWRGEAYLGMSDIPALRDEARRLSEIKLSWVERAAARLLEAGDTATASAYLRRSIAEDPLREQSRILLMRALAVEGRSADAVAQYHSYRRAQVDETGLDPGPAMANAYERLIARETGNAAEQPGAVRVMPVAVPEPVSPIVGREAEADQLIRMLGGGHRLITLTGPGGVGKTRLAVEVARRKWDADAVFVDLSRVRAAADVPDVFARAYGAGRAGPDPAAALAAAAGPGELLLLVDCSGQARPAHEFLVDLLSRCPGAVAMVTSRERLGVPGEIEFPVRPLPAPDADADPEEAAAAAAVTLFLERVPHPFLAAWPDGPALVSRVGRLCRDLGGLPLAIETAAALAAHQPIDEVADRLVGSLREPVAAHDVAGPLDAAIGWSYERLRPAERRVLLRLCAFSGRFGVPAVRAVCAGAGSDTAVERLTALGLVTAHRDGPEVRYSVPAMISAYLERDHRHGDERTRARAAHFRYHAGRCRDPQFLDDKLLARIDSGYADFLAALQHGMDRPGDDADVGDLAISMVLYWLWREEPEPALTWLDRLADRLAGTPSWPARADVLRATFLRNLGRLAEAADMAVRGTAALAAAGDQDWLVTAYALLTGLADDRGDAEETVRCAEAAVRAARAGVPRRLPEALGYLAYAHVAAGHPARAAEVALEALTMLDGVDSLALRAGTRINAAQALIEAGQGVVAVEVLTSGLSELRDVPDGMLGYRIKLGWAHLATGDHAAALRWFATFADEVARTDQRLWVAEAIAGCACALVRGGPGRTAALVLGSAQRQLQRCEVDVSPWIRRQLDDAYGEITRWPGGSDLVRAGELLTVDAVIRMLPAGRSTGVVAGLTTV</sequence>
<dbReference type="SMART" id="SM01043">
    <property type="entry name" value="BTAD"/>
    <property type="match status" value="1"/>
</dbReference>
<feature type="domain" description="OmpR/PhoB-type" evidence="3">
    <location>
        <begin position="18"/>
        <end position="92"/>
    </location>
</feature>
<dbReference type="SMART" id="SM00862">
    <property type="entry name" value="Trans_reg_C"/>
    <property type="match status" value="1"/>
</dbReference>
<dbReference type="InterPro" id="IPR011990">
    <property type="entry name" value="TPR-like_helical_dom_sf"/>
</dbReference>
<protein>
    <submittedName>
        <fullName evidence="5">DNA-binding SARP family transcriptional activator</fullName>
    </submittedName>
</protein>
<organism evidence="5 6">
    <name type="scientific">Paractinoplanes brasiliensis</name>
    <dbReference type="NCBI Taxonomy" id="52695"/>
    <lineage>
        <taxon>Bacteria</taxon>
        <taxon>Bacillati</taxon>
        <taxon>Actinomycetota</taxon>
        <taxon>Actinomycetes</taxon>
        <taxon>Micromonosporales</taxon>
        <taxon>Micromonosporaceae</taxon>
        <taxon>Paractinoplanes</taxon>
    </lineage>
</organism>
<dbReference type="Proteomes" id="UP000294901">
    <property type="component" value="Unassembled WGS sequence"/>
</dbReference>
<dbReference type="AlphaFoldDB" id="A0A4R6J956"/>
<dbReference type="InterPro" id="IPR036388">
    <property type="entry name" value="WH-like_DNA-bd_sf"/>
</dbReference>
<comment type="similarity">
    <text evidence="1">Belongs to the AfsR/DnrI/RedD regulatory family.</text>
</comment>
<dbReference type="Gene3D" id="1.10.10.10">
    <property type="entry name" value="Winged helix-like DNA-binding domain superfamily/Winged helix DNA-binding domain"/>
    <property type="match status" value="1"/>
</dbReference>
<evidence type="ECO:0000256" key="2">
    <source>
        <dbReference type="ARBA" id="ARBA00023125"/>
    </source>
</evidence>
<dbReference type="GO" id="GO:0000160">
    <property type="term" value="P:phosphorelay signal transduction system"/>
    <property type="evidence" value="ECO:0007669"/>
    <property type="project" value="InterPro"/>
</dbReference>
<dbReference type="CDD" id="cd15831">
    <property type="entry name" value="BTAD"/>
    <property type="match status" value="1"/>
</dbReference>
<dbReference type="Gene3D" id="3.40.50.300">
    <property type="entry name" value="P-loop containing nucleotide triphosphate hydrolases"/>
    <property type="match status" value="1"/>
</dbReference>
<dbReference type="Gene3D" id="1.25.40.10">
    <property type="entry name" value="Tetratricopeptide repeat domain"/>
    <property type="match status" value="2"/>
</dbReference>
<dbReference type="InterPro" id="IPR016032">
    <property type="entry name" value="Sig_transdc_resp-reg_C-effctor"/>
</dbReference>
<dbReference type="InterPro" id="IPR027417">
    <property type="entry name" value="P-loop_NTPase"/>
</dbReference>
<feature type="domain" description="Bacterial transcriptional activator" evidence="4">
    <location>
        <begin position="99"/>
        <end position="242"/>
    </location>
</feature>
<dbReference type="SUPFAM" id="SSF46894">
    <property type="entry name" value="C-terminal effector domain of the bipartite response regulators"/>
    <property type="match status" value="1"/>
</dbReference>
<reference evidence="5 6" key="1">
    <citation type="submission" date="2019-03" db="EMBL/GenBank/DDBJ databases">
        <title>Sequencing the genomes of 1000 actinobacteria strains.</title>
        <authorList>
            <person name="Klenk H.-P."/>
        </authorList>
    </citation>
    <scope>NUCLEOTIDE SEQUENCE [LARGE SCALE GENOMIC DNA]</scope>
    <source>
        <strain evidence="5 6">DSM 43805</strain>
    </source>
</reference>
<accession>A0A4R6J956</accession>
<proteinExistence type="inferred from homology"/>
<dbReference type="EMBL" id="SNWR01000002">
    <property type="protein sequence ID" value="TDO32129.1"/>
    <property type="molecule type" value="Genomic_DNA"/>
</dbReference>
<evidence type="ECO:0000259" key="3">
    <source>
        <dbReference type="SMART" id="SM00862"/>
    </source>
</evidence>
<dbReference type="RefSeq" id="WP_166661406.1">
    <property type="nucleotide sequence ID" value="NZ_BOMD01000044.1"/>
</dbReference>
<dbReference type="SUPFAM" id="SSF52540">
    <property type="entry name" value="P-loop containing nucleoside triphosphate hydrolases"/>
    <property type="match status" value="1"/>
</dbReference>
<dbReference type="GO" id="GO:0003677">
    <property type="term" value="F:DNA binding"/>
    <property type="evidence" value="ECO:0007669"/>
    <property type="project" value="UniProtKB-KW"/>
</dbReference>
<evidence type="ECO:0000313" key="5">
    <source>
        <dbReference type="EMBL" id="TDO32129.1"/>
    </source>
</evidence>
<keyword evidence="6" id="KW-1185">Reference proteome</keyword>
<evidence type="ECO:0000256" key="1">
    <source>
        <dbReference type="ARBA" id="ARBA00005820"/>
    </source>
</evidence>
<name>A0A4R6J956_9ACTN</name>
<dbReference type="GO" id="GO:0006355">
    <property type="term" value="P:regulation of DNA-templated transcription"/>
    <property type="evidence" value="ECO:0007669"/>
    <property type="project" value="InterPro"/>
</dbReference>
<dbReference type="Pfam" id="PF03704">
    <property type="entry name" value="BTAD"/>
    <property type="match status" value="1"/>
</dbReference>
<dbReference type="PANTHER" id="PTHR47691:SF3">
    <property type="entry name" value="HTH-TYPE TRANSCRIPTIONAL REGULATOR RV0890C-RELATED"/>
    <property type="match status" value="1"/>
</dbReference>
<dbReference type="InterPro" id="IPR001867">
    <property type="entry name" value="OmpR/PhoB-type_DNA-bd"/>
</dbReference>
<dbReference type="SUPFAM" id="SSF48452">
    <property type="entry name" value="TPR-like"/>
    <property type="match status" value="2"/>
</dbReference>
<dbReference type="PANTHER" id="PTHR47691">
    <property type="entry name" value="REGULATOR-RELATED"/>
    <property type="match status" value="1"/>
</dbReference>
<evidence type="ECO:0000313" key="6">
    <source>
        <dbReference type="Proteomes" id="UP000294901"/>
    </source>
</evidence>
<keyword evidence="2 5" id="KW-0238">DNA-binding</keyword>
<comment type="caution">
    <text evidence="5">The sequence shown here is derived from an EMBL/GenBank/DDBJ whole genome shotgun (WGS) entry which is preliminary data.</text>
</comment>
<gene>
    <name evidence="5" type="ORF">C8E87_7574</name>
</gene>
<dbReference type="InterPro" id="IPR005158">
    <property type="entry name" value="BTAD"/>
</dbReference>
<evidence type="ECO:0000259" key="4">
    <source>
        <dbReference type="SMART" id="SM01043"/>
    </source>
</evidence>